<accession>A0AAP0NMS2</accession>
<dbReference type="EMBL" id="JBBNAG010000008">
    <property type="protein sequence ID" value="KAK9111789.1"/>
    <property type="molecule type" value="Genomic_DNA"/>
</dbReference>
<reference evidence="1 2" key="1">
    <citation type="submission" date="2024-01" db="EMBL/GenBank/DDBJ databases">
        <title>Genome assemblies of Stephania.</title>
        <authorList>
            <person name="Yang L."/>
        </authorList>
    </citation>
    <scope>NUCLEOTIDE SEQUENCE [LARGE SCALE GENOMIC DNA]</scope>
    <source>
        <strain evidence="1">JXDWG</strain>
        <tissue evidence="1">Leaf</tissue>
    </source>
</reference>
<sequence length="73" mass="7627">MDSPAELCTLESAKKIMSDVINFLLGRSLGANTTTTTTTTAATTATDITSPTAAASEALPERKNFHTIKVCHG</sequence>
<name>A0AAP0NMS2_9MAGN</name>
<gene>
    <name evidence="1" type="ORF">Scep_019308</name>
</gene>
<proteinExistence type="predicted"/>
<dbReference type="AlphaFoldDB" id="A0AAP0NMS2"/>
<dbReference type="Proteomes" id="UP001419268">
    <property type="component" value="Unassembled WGS sequence"/>
</dbReference>
<organism evidence="1 2">
    <name type="scientific">Stephania cephalantha</name>
    <dbReference type="NCBI Taxonomy" id="152367"/>
    <lineage>
        <taxon>Eukaryota</taxon>
        <taxon>Viridiplantae</taxon>
        <taxon>Streptophyta</taxon>
        <taxon>Embryophyta</taxon>
        <taxon>Tracheophyta</taxon>
        <taxon>Spermatophyta</taxon>
        <taxon>Magnoliopsida</taxon>
        <taxon>Ranunculales</taxon>
        <taxon>Menispermaceae</taxon>
        <taxon>Menispermoideae</taxon>
        <taxon>Cissampelideae</taxon>
        <taxon>Stephania</taxon>
    </lineage>
</organism>
<protein>
    <submittedName>
        <fullName evidence="1">Uncharacterized protein</fullName>
    </submittedName>
</protein>
<evidence type="ECO:0000313" key="2">
    <source>
        <dbReference type="Proteomes" id="UP001419268"/>
    </source>
</evidence>
<keyword evidence="2" id="KW-1185">Reference proteome</keyword>
<comment type="caution">
    <text evidence="1">The sequence shown here is derived from an EMBL/GenBank/DDBJ whole genome shotgun (WGS) entry which is preliminary data.</text>
</comment>
<evidence type="ECO:0000313" key="1">
    <source>
        <dbReference type="EMBL" id="KAK9111789.1"/>
    </source>
</evidence>